<name>A0A081MYY3_9GAMM</name>
<evidence type="ECO:0000313" key="2">
    <source>
        <dbReference type="EMBL" id="KEQ11406.1"/>
    </source>
</evidence>
<proteinExistence type="predicted"/>
<comment type="caution">
    <text evidence="2">The sequence shown here is derived from an EMBL/GenBank/DDBJ whole genome shotgun (WGS) entry which is preliminary data.</text>
</comment>
<accession>A0A081MYY3</accession>
<evidence type="ECO:0000313" key="3">
    <source>
        <dbReference type="Proteomes" id="UP000028006"/>
    </source>
</evidence>
<sequence>MKAIKQVISINVLTVMLLATATGNQVRAAEALLSGSVAESIVQSDRPVNREKKTVLERLNQLKRPSIREEFQNVADIKTEMMQFFAYFSAMTNAFYRRLELMGVDRFTGKDDVWRAYYGVGAAAHTLFPEYFRLKREVMRQEMNLDQDDIQYSDLTLDYREKDEQFQQRVSLHRKEGMNPDNTSKWDNSTLKALRAGVLKLDREASSAFSKEFLGGLYETDFRVVKALTDAIIRQEDRIWLFHELGVSDCLTEGVCIKSSKQFFKVSAKLSQLKDDPVLNHYFPQLKNLYCEPATRTCEPLGLINVLDAVKSGMEDDQAHLRSLAIGAFHRFDWKGSGAQVPVTRMLAGLDNEALKKAYLGLLRDRVFWRYIENEHTLNE</sequence>
<gene>
    <name evidence="2" type="ORF">GZ77_25180</name>
</gene>
<feature type="chain" id="PRO_5001760387" evidence="1">
    <location>
        <begin position="22"/>
        <end position="380"/>
    </location>
</feature>
<dbReference type="AlphaFoldDB" id="A0A081MYY3"/>
<dbReference type="Proteomes" id="UP000028006">
    <property type="component" value="Unassembled WGS sequence"/>
</dbReference>
<protein>
    <submittedName>
        <fullName evidence="2">Uncharacterized protein</fullName>
    </submittedName>
</protein>
<dbReference type="EMBL" id="JOKG01000007">
    <property type="protein sequence ID" value="KEQ11406.1"/>
    <property type="molecule type" value="Genomic_DNA"/>
</dbReference>
<keyword evidence="1" id="KW-0732">Signal</keyword>
<dbReference type="RefSeq" id="WP_145912447.1">
    <property type="nucleotide sequence ID" value="NZ_JOKG01000007.1"/>
</dbReference>
<feature type="signal peptide" evidence="1">
    <location>
        <begin position="1"/>
        <end position="21"/>
    </location>
</feature>
<keyword evidence="3" id="KW-1185">Reference proteome</keyword>
<reference evidence="2 3" key="1">
    <citation type="submission" date="2014-06" db="EMBL/GenBank/DDBJ databases">
        <title>Whole Genome Sequences of Three Symbiotic Endozoicomonas Bacteria.</title>
        <authorList>
            <person name="Neave M.J."/>
            <person name="Apprill A."/>
            <person name="Voolstra C.R."/>
        </authorList>
    </citation>
    <scope>NUCLEOTIDE SEQUENCE [LARGE SCALE GENOMIC DNA]</scope>
    <source>
        <strain evidence="2 3">LMG 24815</strain>
    </source>
</reference>
<evidence type="ECO:0000256" key="1">
    <source>
        <dbReference type="SAM" id="SignalP"/>
    </source>
</evidence>
<organism evidence="2 3">
    <name type="scientific">Endozoicomonas montiporae</name>
    <dbReference type="NCBI Taxonomy" id="1027273"/>
    <lineage>
        <taxon>Bacteria</taxon>
        <taxon>Pseudomonadati</taxon>
        <taxon>Pseudomonadota</taxon>
        <taxon>Gammaproteobacteria</taxon>
        <taxon>Oceanospirillales</taxon>
        <taxon>Endozoicomonadaceae</taxon>
        <taxon>Endozoicomonas</taxon>
    </lineage>
</organism>